<evidence type="ECO:0000256" key="1">
    <source>
        <dbReference type="SAM" id="Phobius"/>
    </source>
</evidence>
<dbReference type="EMBL" id="BAABLX010000077">
    <property type="protein sequence ID" value="GAA4958885.1"/>
    <property type="molecule type" value="Genomic_DNA"/>
</dbReference>
<keyword evidence="1" id="KW-1133">Transmembrane helix</keyword>
<keyword evidence="1" id="KW-0812">Transmembrane</keyword>
<feature type="transmembrane region" description="Helical" evidence="1">
    <location>
        <begin position="159"/>
        <end position="178"/>
    </location>
</feature>
<reference evidence="3" key="1">
    <citation type="journal article" date="2019" name="Int. J. Syst. Evol. Microbiol.">
        <title>The Global Catalogue of Microorganisms (GCM) 10K type strain sequencing project: providing services to taxonomists for standard genome sequencing and annotation.</title>
        <authorList>
            <consortium name="The Broad Institute Genomics Platform"/>
            <consortium name="The Broad Institute Genome Sequencing Center for Infectious Disease"/>
            <person name="Wu L."/>
            <person name="Ma J."/>
        </authorList>
    </citation>
    <scope>NUCLEOTIDE SEQUENCE [LARGE SCALE GENOMIC DNA]</scope>
    <source>
        <strain evidence="3">JCM 19134</strain>
    </source>
</reference>
<feature type="transmembrane region" description="Helical" evidence="1">
    <location>
        <begin position="6"/>
        <end position="24"/>
    </location>
</feature>
<proteinExistence type="predicted"/>
<dbReference type="AlphaFoldDB" id="A0AAV3U8K1"/>
<keyword evidence="3" id="KW-1185">Reference proteome</keyword>
<evidence type="ECO:0000313" key="2">
    <source>
        <dbReference type="EMBL" id="GAA4958885.1"/>
    </source>
</evidence>
<evidence type="ECO:0000313" key="3">
    <source>
        <dbReference type="Proteomes" id="UP001409585"/>
    </source>
</evidence>
<organism evidence="2 3">
    <name type="scientific">Halioxenophilus aromaticivorans</name>
    <dbReference type="NCBI Taxonomy" id="1306992"/>
    <lineage>
        <taxon>Bacteria</taxon>
        <taxon>Pseudomonadati</taxon>
        <taxon>Pseudomonadota</taxon>
        <taxon>Gammaproteobacteria</taxon>
        <taxon>Alteromonadales</taxon>
        <taxon>Alteromonadaceae</taxon>
        <taxon>Halioxenophilus</taxon>
    </lineage>
</organism>
<sequence length="205" mass="24268">MEIETVLKVIVSGVALFGIWKFFYQIKSWKKSYFRDEYKFSKEFLGDIDNKEINLHPYSVEKGYQAIAGTDTVKAQEVEYILSLEDPLQCLDDYILSRQLMEKIDTKGDLKVRFKKRYSFKLYRTWLKAMYTFFYIFFAFLAISPFLAQDYFGIPVFKMFTYLVFTLPFGGIYAWAALNAFSKIRRGEHLVCNQSQHTQRVILKT</sequence>
<protein>
    <submittedName>
        <fullName evidence="2">Uncharacterized protein</fullName>
    </submittedName>
</protein>
<name>A0AAV3U8K1_9ALTE</name>
<comment type="caution">
    <text evidence="2">The sequence shown here is derived from an EMBL/GenBank/DDBJ whole genome shotgun (WGS) entry which is preliminary data.</text>
</comment>
<feature type="transmembrane region" description="Helical" evidence="1">
    <location>
        <begin position="125"/>
        <end position="147"/>
    </location>
</feature>
<dbReference type="RefSeq" id="WP_345427513.1">
    <property type="nucleotide sequence ID" value="NZ_AP031496.1"/>
</dbReference>
<keyword evidence="1" id="KW-0472">Membrane</keyword>
<gene>
    <name evidence="2" type="ORF">GCM10025791_44620</name>
</gene>
<dbReference type="Proteomes" id="UP001409585">
    <property type="component" value="Unassembled WGS sequence"/>
</dbReference>
<accession>A0AAV3U8K1</accession>